<feature type="transmembrane region" description="Helical" evidence="1">
    <location>
        <begin position="65"/>
        <end position="84"/>
    </location>
</feature>
<dbReference type="Proteomes" id="UP000553059">
    <property type="component" value="Unassembled WGS sequence"/>
</dbReference>
<sequence length="127" mass="12972">MFKQIFSSFIVGGLLAVLTQGYMNFSAGVLGAQSPLVVPMTLLLIGLTGGALFIGGIYQKIEKVGYFGAILPLCGLVAAVAGVFTGTKMETGSSSAATKSALNLVLFVLGLGTILSMLIGAIAFYTV</sequence>
<feature type="transmembrane region" description="Helical" evidence="1">
    <location>
        <begin position="41"/>
        <end position="58"/>
    </location>
</feature>
<keyword evidence="1" id="KW-0472">Membrane</keyword>
<protein>
    <submittedName>
        <fullName evidence="2">SpoVA/SpoVAEb family sporulation membrane protein</fullName>
    </submittedName>
</protein>
<proteinExistence type="predicted"/>
<evidence type="ECO:0000313" key="3">
    <source>
        <dbReference type="Proteomes" id="UP000553059"/>
    </source>
</evidence>
<keyword evidence="1" id="KW-0812">Transmembrane</keyword>
<dbReference type="Pfam" id="PF03862">
    <property type="entry name" value="SpoVAC_SpoVAEB"/>
    <property type="match status" value="1"/>
</dbReference>
<feature type="transmembrane region" description="Helical" evidence="1">
    <location>
        <begin position="104"/>
        <end position="125"/>
    </location>
</feature>
<evidence type="ECO:0000256" key="1">
    <source>
        <dbReference type="SAM" id="Phobius"/>
    </source>
</evidence>
<name>A0A7C6Z2X0_9FIRM</name>
<keyword evidence="1" id="KW-1133">Transmembrane helix</keyword>
<reference evidence="2 3" key="1">
    <citation type="journal article" date="2020" name="Biotechnol. Biofuels">
        <title>New insights from the biogas microbiome by comprehensive genome-resolved metagenomics of nearly 1600 species originating from multiple anaerobic digesters.</title>
        <authorList>
            <person name="Campanaro S."/>
            <person name="Treu L."/>
            <person name="Rodriguez-R L.M."/>
            <person name="Kovalovszki A."/>
            <person name="Ziels R.M."/>
            <person name="Maus I."/>
            <person name="Zhu X."/>
            <person name="Kougias P.G."/>
            <person name="Basile A."/>
            <person name="Luo G."/>
            <person name="Schluter A."/>
            <person name="Konstantinidis K.T."/>
            <person name="Angelidaki I."/>
        </authorList>
    </citation>
    <scope>NUCLEOTIDE SEQUENCE [LARGE SCALE GENOMIC DNA]</scope>
    <source>
        <strain evidence="2">AS05jafATM_4</strain>
    </source>
</reference>
<comment type="caution">
    <text evidence="2">The sequence shown here is derived from an EMBL/GenBank/DDBJ whole genome shotgun (WGS) entry which is preliminary data.</text>
</comment>
<dbReference type="AlphaFoldDB" id="A0A7C6Z2X0"/>
<gene>
    <name evidence="2" type="ORF">GX523_03850</name>
</gene>
<organism evidence="2 3">
    <name type="scientific">Desulfitobacterium dehalogenans</name>
    <dbReference type="NCBI Taxonomy" id="36854"/>
    <lineage>
        <taxon>Bacteria</taxon>
        <taxon>Bacillati</taxon>
        <taxon>Bacillota</taxon>
        <taxon>Clostridia</taxon>
        <taxon>Eubacteriales</taxon>
        <taxon>Desulfitobacteriaceae</taxon>
        <taxon>Desulfitobacterium</taxon>
    </lineage>
</organism>
<dbReference type="InterPro" id="IPR005562">
    <property type="entry name" value="SpoVA"/>
</dbReference>
<dbReference type="EMBL" id="DUTF01000088">
    <property type="protein sequence ID" value="HHY25881.1"/>
    <property type="molecule type" value="Genomic_DNA"/>
</dbReference>
<accession>A0A7C6Z2X0</accession>
<evidence type="ECO:0000313" key="2">
    <source>
        <dbReference type="EMBL" id="HHY25881.1"/>
    </source>
</evidence>